<dbReference type="PROSITE" id="PS51462">
    <property type="entry name" value="NUDIX"/>
    <property type="match status" value="1"/>
</dbReference>
<proteinExistence type="predicted"/>
<keyword evidence="3" id="KW-0479">Metal-binding</keyword>
<dbReference type="InterPro" id="IPR045121">
    <property type="entry name" value="CoAse"/>
</dbReference>
<keyword evidence="6" id="KW-0464">Manganese</keyword>
<evidence type="ECO:0000313" key="9">
    <source>
        <dbReference type="Proteomes" id="UP000545386"/>
    </source>
</evidence>
<dbReference type="NCBIfam" id="NF007980">
    <property type="entry name" value="PRK10707.1"/>
    <property type="match status" value="1"/>
</dbReference>
<organism evidence="8 9">
    <name type="scientific">Pusillimonas minor</name>
    <dbReference type="NCBI Taxonomy" id="2697024"/>
    <lineage>
        <taxon>Bacteria</taxon>
        <taxon>Pseudomonadati</taxon>
        <taxon>Pseudomonadota</taxon>
        <taxon>Betaproteobacteria</taxon>
        <taxon>Burkholderiales</taxon>
        <taxon>Alcaligenaceae</taxon>
        <taxon>Pusillimonas</taxon>
    </lineage>
</organism>
<dbReference type="EMBL" id="JACJUU010000001">
    <property type="protein sequence ID" value="MBC2768411.1"/>
    <property type="molecule type" value="Genomic_DNA"/>
</dbReference>
<comment type="cofactor">
    <cofactor evidence="2">
        <name>Mg(2+)</name>
        <dbReference type="ChEBI" id="CHEBI:18420"/>
    </cofactor>
</comment>
<comment type="cofactor">
    <cofactor evidence="1">
        <name>Mn(2+)</name>
        <dbReference type="ChEBI" id="CHEBI:29035"/>
    </cofactor>
</comment>
<evidence type="ECO:0000256" key="2">
    <source>
        <dbReference type="ARBA" id="ARBA00001946"/>
    </source>
</evidence>
<name>A0A842HMA9_9BURK</name>
<evidence type="ECO:0000256" key="5">
    <source>
        <dbReference type="ARBA" id="ARBA00022842"/>
    </source>
</evidence>
<dbReference type="CDD" id="cd03426">
    <property type="entry name" value="NUDIX_CoAse_Nudt7"/>
    <property type="match status" value="1"/>
</dbReference>
<evidence type="ECO:0000256" key="6">
    <source>
        <dbReference type="ARBA" id="ARBA00023211"/>
    </source>
</evidence>
<evidence type="ECO:0000256" key="1">
    <source>
        <dbReference type="ARBA" id="ARBA00001936"/>
    </source>
</evidence>
<dbReference type="Gene3D" id="3.90.79.10">
    <property type="entry name" value="Nucleoside Triphosphate Pyrophosphohydrolase"/>
    <property type="match status" value="1"/>
</dbReference>
<evidence type="ECO:0000259" key="7">
    <source>
        <dbReference type="PROSITE" id="PS51462"/>
    </source>
</evidence>
<reference evidence="8 9" key="1">
    <citation type="submission" date="2020-08" db="EMBL/GenBank/DDBJ databases">
        <title>Paraeoetvoesia sp. YC-7-48 draft genome sequence.</title>
        <authorList>
            <person name="Yao L."/>
        </authorList>
    </citation>
    <scope>NUCLEOTIDE SEQUENCE [LARGE SCALE GENOMIC DNA]</scope>
    <source>
        <strain evidence="9">YC-7-48</strain>
    </source>
</reference>
<keyword evidence="5" id="KW-0460">Magnesium</keyword>
<keyword evidence="9" id="KW-1185">Reference proteome</keyword>
<dbReference type="InterPro" id="IPR000086">
    <property type="entry name" value="NUDIX_hydrolase_dom"/>
</dbReference>
<dbReference type="GO" id="GO:0010945">
    <property type="term" value="F:coenzyme A diphosphatase activity"/>
    <property type="evidence" value="ECO:0007669"/>
    <property type="project" value="InterPro"/>
</dbReference>
<sequence length="248" mass="27222">MSENPPPLPARKRKIITPGFDPQIQPVLPPLSALGPLPEQALHLDFIKAAFSQPVQWDVEPVFSDAFRIDADALSQVVQAAVLMPLVQRDSGLNVIFTRRAAHLYDHAGQVSFPGGRIEVTDANALAAALRETHEEIGVEPHFVQTIGTHPCFLTATGFSMEPVIGLVQPGFVFKPDATEVAEVFEVPLAFLMDPANHRLHRAELPGGGQRLYYSMPWGQYFIWGATAALVRNLYHHLAAAHKLMSGR</sequence>
<dbReference type="Pfam" id="PF00293">
    <property type="entry name" value="NUDIX"/>
    <property type="match status" value="1"/>
</dbReference>
<keyword evidence="4" id="KW-0378">Hydrolase</keyword>
<evidence type="ECO:0000256" key="3">
    <source>
        <dbReference type="ARBA" id="ARBA00022723"/>
    </source>
</evidence>
<dbReference type="AlphaFoldDB" id="A0A842HMA9"/>
<dbReference type="PANTHER" id="PTHR12992">
    <property type="entry name" value="NUDIX HYDROLASE"/>
    <property type="match status" value="1"/>
</dbReference>
<feature type="domain" description="Nudix hydrolase" evidence="7">
    <location>
        <begin position="77"/>
        <end position="210"/>
    </location>
</feature>
<dbReference type="RefSeq" id="WP_185778260.1">
    <property type="nucleotide sequence ID" value="NZ_JACJUU010000001.1"/>
</dbReference>
<comment type="caution">
    <text evidence="8">The sequence shown here is derived from an EMBL/GenBank/DDBJ whole genome shotgun (WGS) entry which is preliminary data.</text>
</comment>
<evidence type="ECO:0000313" key="8">
    <source>
        <dbReference type="EMBL" id="MBC2768411.1"/>
    </source>
</evidence>
<dbReference type="GO" id="GO:0046872">
    <property type="term" value="F:metal ion binding"/>
    <property type="evidence" value="ECO:0007669"/>
    <property type="project" value="UniProtKB-KW"/>
</dbReference>
<accession>A0A842HMA9</accession>
<dbReference type="PANTHER" id="PTHR12992:SF11">
    <property type="entry name" value="MITOCHONDRIAL COENZYME A DIPHOSPHATASE NUDT8"/>
    <property type="match status" value="1"/>
</dbReference>
<dbReference type="Proteomes" id="UP000545386">
    <property type="component" value="Unassembled WGS sequence"/>
</dbReference>
<dbReference type="InterPro" id="IPR015797">
    <property type="entry name" value="NUDIX_hydrolase-like_dom_sf"/>
</dbReference>
<dbReference type="SUPFAM" id="SSF55811">
    <property type="entry name" value="Nudix"/>
    <property type="match status" value="1"/>
</dbReference>
<evidence type="ECO:0000256" key="4">
    <source>
        <dbReference type="ARBA" id="ARBA00022801"/>
    </source>
</evidence>
<gene>
    <name evidence="8" type="ORF">GTU67_00595</name>
</gene>
<protein>
    <submittedName>
        <fullName evidence="8">CoA pyrophosphatase</fullName>
    </submittedName>
</protein>